<dbReference type="InterPro" id="IPR012919">
    <property type="entry name" value="SUN_dom"/>
</dbReference>
<feature type="domain" description="SUN" evidence="6">
    <location>
        <begin position="1"/>
        <end position="126"/>
    </location>
</feature>
<comment type="subcellular location">
    <subcellularLocation>
        <location evidence="1">Membrane</location>
    </subcellularLocation>
</comment>
<dbReference type="PANTHER" id="PTHR12911">
    <property type="entry name" value="SAD1/UNC-84-LIKE PROTEIN-RELATED"/>
    <property type="match status" value="1"/>
</dbReference>
<keyword evidence="4" id="KW-0472">Membrane</keyword>
<keyword evidence="2" id="KW-0812">Transmembrane</keyword>
<evidence type="ECO:0000259" key="6">
    <source>
        <dbReference type="PROSITE" id="PS51469"/>
    </source>
</evidence>
<dbReference type="AlphaFoldDB" id="A0A484BE79"/>
<evidence type="ECO:0000313" key="7">
    <source>
        <dbReference type="EMBL" id="TDG46095.1"/>
    </source>
</evidence>
<dbReference type="OrthoDB" id="342281at2759"/>
<dbReference type="Proteomes" id="UP000295192">
    <property type="component" value="Unassembled WGS sequence"/>
</dbReference>
<evidence type="ECO:0000256" key="1">
    <source>
        <dbReference type="ARBA" id="ARBA00004370"/>
    </source>
</evidence>
<evidence type="ECO:0000313" key="8">
    <source>
        <dbReference type="Proteomes" id="UP000295192"/>
    </source>
</evidence>
<dbReference type="GO" id="GO:0043495">
    <property type="term" value="F:protein-membrane adaptor activity"/>
    <property type="evidence" value="ECO:0007669"/>
    <property type="project" value="TreeGrafter"/>
</dbReference>
<feature type="region of interest" description="Disordered" evidence="5">
    <location>
        <begin position="527"/>
        <end position="586"/>
    </location>
</feature>
<evidence type="ECO:0000256" key="5">
    <source>
        <dbReference type="SAM" id="MobiDB-lite"/>
    </source>
</evidence>
<dbReference type="PANTHER" id="PTHR12911:SF8">
    <property type="entry name" value="KLAROID PROTEIN-RELATED"/>
    <property type="match status" value="1"/>
</dbReference>
<protein>
    <recommendedName>
        <fullName evidence="6">SUN domain-containing protein</fullName>
    </recommendedName>
</protein>
<gene>
    <name evidence="7" type="ORF">AWZ03_007437</name>
</gene>
<dbReference type="Gene3D" id="2.60.120.260">
    <property type="entry name" value="Galactose-binding domain-like"/>
    <property type="match status" value="1"/>
</dbReference>
<reference evidence="7 8" key="1">
    <citation type="journal article" date="2019" name="J. Hered.">
        <title>An Improved Genome Assembly for Drosophila navojoa, the Basal Species in the mojavensis Cluster.</title>
        <authorList>
            <person name="Vanderlinde T."/>
            <person name="Dupim E.G."/>
            <person name="Nazario-Yepiz N.O."/>
            <person name="Carvalho A.B."/>
        </authorList>
    </citation>
    <scope>NUCLEOTIDE SEQUENCE [LARGE SCALE GENOMIC DNA]</scope>
    <source>
        <strain evidence="7">Navoj_Jal97</strain>
        <tissue evidence="7">Whole organism</tissue>
    </source>
</reference>
<evidence type="ECO:0000256" key="4">
    <source>
        <dbReference type="ARBA" id="ARBA00023136"/>
    </source>
</evidence>
<comment type="caution">
    <text evidence="7">The sequence shown here is derived from an EMBL/GenBank/DDBJ whole genome shotgun (WGS) entry which is preliminary data.</text>
</comment>
<keyword evidence="3" id="KW-1133">Transmembrane helix</keyword>
<evidence type="ECO:0000256" key="3">
    <source>
        <dbReference type="ARBA" id="ARBA00022989"/>
    </source>
</evidence>
<dbReference type="EMBL" id="LSRL02000064">
    <property type="protein sequence ID" value="TDG46095.1"/>
    <property type="molecule type" value="Genomic_DNA"/>
</dbReference>
<proteinExistence type="predicted"/>
<dbReference type="STRING" id="7232.A0A484BE79"/>
<accession>A0A484BE79</accession>
<organism evidence="7 8">
    <name type="scientific">Drosophila navojoa</name>
    <name type="common">Fruit fly</name>
    <dbReference type="NCBI Taxonomy" id="7232"/>
    <lineage>
        <taxon>Eukaryota</taxon>
        <taxon>Metazoa</taxon>
        <taxon>Ecdysozoa</taxon>
        <taxon>Arthropoda</taxon>
        <taxon>Hexapoda</taxon>
        <taxon>Insecta</taxon>
        <taxon>Pterygota</taxon>
        <taxon>Neoptera</taxon>
        <taxon>Endopterygota</taxon>
        <taxon>Diptera</taxon>
        <taxon>Brachycera</taxon>
        <taxon>Muscomorpha</taxon>
        <taxon>Ephydroidea</taxon>
        <taxon>Drosophilidae</taxon>
        <taxon>Drosophila</taxon>
    </lineage>
</organism>
<evidence type="ECO:0000256" key="2">
    <source>
        <dbReference type="ARBA" id="ARBA00022692"/>
    </source>
</evidence>
<dbReference type="InterPro" id="IPR045119">
    <property type="entry name" value="SUN1-5"/>
</dbReference>
<dbReference type="PROSITE" id="PS51469">
    <property type="entry name" value="SUN"/>
    <property type="match status" value="1"/>
</dbReference>
<sequence>MPGSCFGFRGSQAAITLHLAKTIYVEQISLTHIPKEMTPSECVDNAPKDFEVYGVTPKKNKELLGKWRFKNDPNERTENYIINNNCVGKLDMSDNDYRFGFGKDKIEINKLKHDGLWRLNLNNNNNLVACNLTHNYNSLDGDEQAQLQRTMAKAKQKQTTAAAATATTTAAAAAAAATTAVATTTIATTMPIPTAATTTMIGAVAVTPTCVAHIEDEGGGEGCDGAAADDDDGDCAAAGAGLGPSDKASVLNGISIGAAYSLIQLPALNCDLAAAAVAAAAAAASALSPTDAAIGGLSSSRTSMNNSTENLSYASDNYYADDLILLDDDDEDDDVEAEEISLNSDDCVYAYRGDAADFDMAALDASTGRGGRNLDFGLVRDDETDFLEMDFEPDPSSELEFVASAQEAAAAAAGHANLLLMQRDYSQLQSGRHMATPTQPRQLYSSPIEELALPAPQEALQRLSKKFARISLNLDQIKNDADAGSDVDADELLCGTKDDEQDFVDATTAEVNALAHSLPSTLAYSSFNRSTSVPSEPTHAAEETCNSKLTGAKPKRLSTLSNSSSLVSASKSSASSSKSRRSQPSYDERCFSCTDFRAVSQQQHHQHQLQLQLQQQQQQQDDVAPMLVAAAAVVAASAAMANSNSTKFDLGSGEETCLDCLEKEFLANTIGKALDLSSCAKCRRRVGGRGSSLSLYTRAEQTRCRSGSPGYLDEFGGLFSWHHTAGDMGLYNQRFISCDNNFGGRQLLKQSFSTEPLVARLSTAHLSEEHLVQALDKLHISYNASLLHAYFERQAAFSPPARGNLKQLLLHVSKQQCNHRKLKKLIELIVQQQPQQQQLSVQFKRTNAGHAPLVAVKVTDILAAWQRHRDLFVLRQLDARFHRANVLGKIGHIVRQAQQEQQPAATTSASAAASTSISSMRQALPEFLMIPQYYACGELTLTRKC</sequence>
<dbReference type="OMA" id="YASDNFY"/>
<name>A0A484BE79_DRONA</name>
<feature type="compositionally biased region" description="Low complexity" evidence="5">
    <location>
        <begin position="557"/>
        <end position="577"/>
    </location>
</feature>
<keyword evidence="8" id="KW-1185">Reference proteome</keyword>
<dbReference type="Pfam" id="PF07738">
    <property type="entry name" value="Sad1_UNC"/>
    <property type="match status" value="1"/>
</dbReference>
<dbReference type="GO" id="GO:0034993">
    <property type="term" value="C:meiotic nuclear membrane microtubule tethering complex"/>
    <property type="evidence" value="ECO:0007669"/>
    <property type="project" value="TreeGrafter"/>
</dbReference>